<evidence type="ECO:0000256" key="1">
    <source>
        <dbReference type="ARBA" id="ARBA00004123"/>
    </source>
</evidence>
<accession>A0ABD2HRA6</accession>
<evidence type="ECO:0000259" key="4">
    <source>
        <dbReference type="PROSITE" id="PS50071"/>
    </source>
</evidence>
<proteinExistence type="predicted"/>
<sequence>MSTLAKREEYTSDQWKELESEFEKIKYPDAYMREDLAKEMGLTAEQVNKWFKSRRSREIKWDKLAEHTAQIKKKVCGKD</sequence>
<comment type="subcellular location">
    <subcellularLocation>
        <location evidence="1 2 3">Nucleus</location>
    </subcellularLocation>
</comment>
<dbReference type="GO" id="GO:0005634">
    <property type="term" value="C:nucleus"/>
    <property type="evidence" value="ECO:0007669"/>
    <property type="project" value="UniProtKB-SubCell"/>
</dbReference>
<protein>
    <recommendedName>
        <fullName evidence="4">Homeobox domain-containing protein</fullName>
    </recommendedName>
</protein>
<evidence type="ECO:0000256" key="2">
    <source>
        <dbReference type="PROSITE-ProRule" id="PRU00108"/>
    </source>
</evidence>
<evidence type="ECO:0000313" key="6">
    <source>
        <dbReference type="Proteomes" id="UP001620626"/>
    </source>
</evidence>
<dbReference type="Proteomes" id="UP001620626">
    <property type="component" value="Unassembled WGS sequence"/>
</dbReference>
<dbReference type="PANTHER" id="PTHR24329:SF543">
    <property type="entry name" value="FI01017P-RELATED"/>
    <property type="match status" value="1"/>
</dbReference>
<keyword evidence="2 3" id="KW-0371">Homeobox</keyword>
<organism evidence="5 6">
    <name type="scientific">Heterodera trifolii</name>
    <dbReference type="NCBI Taxonomy" id="157864"/>
    <lineage>
        <taxon>Eukaryota</taxon>
        <taxon>Metazoa</taxon>
        <taxon>Ecdysozoa</taxon>
        <taxon>Nematoda</taxon>
        <taxon>Chromadorea</taxon>
        <taxon>Rhabditida</taxon>
        <taxon>Tylenchina</taxon>
        <taxon>Tylenchomorpha</taxon>
        <taxon>Tylenchoidea</taxon>
        <taxon>Heteroderidae</taxon>
        <taxon>Heteroderinae</taxon>
        <taxon>Heterodera</taxon>
    </lineage>
</organism>
<feature type="DNA-binding region" description="Homeobox" evidence="2">
    <location>
        <begin position="3"/>
        <end position="62"/>
    </location>
</feature>
<dbReference type="PROSITE" id="PS50071">
    <property type="entry name" value="HOMEOBOX_2"/>
    <property type="match status" value="1"/>
</dbReference>
<dbReference type="CDD" id="cd00086">
    <property type="entry name" value="homeodomain"/>
    <property type="match status" value="1"/>
</dbReference>
<dbReference type="InterPro" id="IPR050649">
    <property type="entry name" value="Paired_Homeobox_TFs"/>
</dbReference>
<dbReference type="Pfam" id="PF00046">
    <property type="entry name" value="Homeodomain"/>
    <property type="match status" value="1"/>
</dbReference>
<dbReference type="GO" id="GO:0003677">
    <property type="term" value="F:DNA binding"/>
    <property type="evidence" value="ECO:0007669"/>
    <property type="project" value="UniProtKB-UniRule"/>
</dbReference>
<feature type="domain" description="Homeobox" evidence="4">
    <location>
        <begin position="1"/>
        <end position="61"/>
    </location>
</feature>
<dbReference type="InterPro" id="IPR009057">
    <property type="entry name" value="Homeodomain-like_sf"/>
</dbReference>
<evidence type="ECO:0000256" key="3">
    <source>
        <dbReference type="RuleBase" id="RU000682"/>
    </source>
</evidence>
<dbReference type="EMBL" id="JBICBT010001386">
    <property type="protein sequence ID" value="KAL3070057.1"/>
    <property type="molecule type" value="Genomic_DNA"/>
</dbReference>
<dbReference type="AlphaFoldDB" id="A0ABD2HRA6"/>
<dbReference type="SMART" id="SM00389">
    <property type="entry name" value="HOX"/>
    <property type="match status" value="1"/>
</dbReference>
<gene>
    <name evidence="5" type="ORF">niasHT_033567</name>
</gene>
<name>A0ABD2HRA6_9BILA</name>
<dbReference type="InterPro" id="IPR001356">
    <property type="entry name" value="HD"/>
</dbReference>
<keyword evidence="2 3" id="KW-0238">DNA-binding</keyword>
<keyword evidence="6" id="KW-1185">Reference proteome</keyword>
<keyword evidence="2 3" id="KW-0539">Nucleus</keyword>
<comment type="caution">
    <text evidence="5">The sequence shown here is derived from an EMBL/GenBank/DDBJ whole genome shotgun (WGS) entry which is preliminary data.</text>
</comment>
<dbReference type="PANTHER" id="PTHR24329">
    <property type="entry name" value="HOMEOBOX PROTEIN ARISTALESS"/>
    <property type="match status" value="1"/>
</dbReference>
<dbReference type="SUPFAM" id="SSF46689">
    <property type="entry name" value="Homeodomain-like"/>
    <property type="match status" value="1"/>
</dbReference>
<evidence type="ECO:0000313" key="5">
    <source>
        <dbReference type="EMBL" id="KAL3070057.1"/>
    </source>
</evidence>
<reference evidence="5 6" key="1">
    <citation type="submission" date="2024-10" db="EMBL/GenBank/DDBJ databases">
        <authorList>
            <person name="Kim D."/>
        </authorList>
    </citation>
    <scope>NUCLEOTIDE SEQUENCE [LARGE SCALE GENOMIC DNA]</scope>
    <source>
        <strain evidence="5">BH-2024</strain>
    </source>
</reference>
<dbReference type="Gene3D" id="1.10.10.60">
    <property type="entry name" value="Homeodomain-like"/>
    <property type="match status" value="1"/>
</dbReference>